<gene>
    <name evidence="2" type="ORF">GNQ08_22375</name>
</gene>
<dbReference type="EMBL" id="WNZZ01000021">
    <property type="protein sequence ID" value="MUG25116.1"/>
    <property type="molecule type" value="Genomic_DNA"/>
</dbReference>
<keyword evidence="1" id="KW-0472">Membrane</keyword>
<feature type="transmembrane region" description="Helical" evidence="1">
    <location>
        <begin position="7"/>
        <end position="26"/>
    </location>
</feature>
<keyword evidence="1" id="KW-1133">Transmembrane helix</keyword>
<evidence type="ECO:0000313" key="2">
    <source>
        <dbReference type="EMBL" id="MUG25116.1"/>
    </source>
</evidence>
<evidence type="ECO:0000256" key="1">
    <source>
        <dbReference type="SAM" id="Phobius"/>
    </source>
</evidence>
<dbReference type="RefSeq" id="WP_036619679.1">
    <property type="nucleotide sequence ID" value="NZ_BOSD01000026.1"/>
</dbReference>
<comment type="caution">
    <text evidence="2">The sequence shown here is derived from an EMBL/GenBank/DDBJ whole genome shotgun (WGS) entry which is preliminary data.</text>
</comment>
<reference evidence="2 3" key="1">
    <citation type="submission" date="2019-11" db="EMBL/GenBank/DDBJ databases">
        <title>Draft genome sequences of five Paenibacillus species of dairy origin.</title>
        <authorList>
            <person name="Olajide A.M."/>
            <person name="Chen S."/>
            <person name="Lapointe G."/>
        </authorList>
    </citation>
    <scope>NUCLEOTIDE SEQUENCE [LARGE SCALE GENOMIC DNA]</scope>
    <source>
        <strain evidence="2 3">3CT49</strain>
    </source>
</reference>
<keyword evidence="1" id="KW-0812">Transmembrane</keyword>
<feature type="transmembrane region" description="Helical" evidence="1">
    <location>
        <begin position="67"/>
        <end position="85"/>
    </location>
</feature>
<dbReference type="OrthoDB" id="2670279at2"/>
<dbReference type="AlphaFoldDB" id="A0A6N8EY33"/>
<organism evidence="2 3">
    <name type="scientific">Paenibacillus macerans</name>
    <name type="common">Bacillus macerans</name>
    <dbReference type="NCBI Taxonomy" id="44252"/>
    <lineage>
        <taxon>Bacteria</taxon>
        <taxon>Bacillati</taxon>
        <taxon>Bacillota</taxon>
        <taxon>Bacilli</taxon>
        <taxon>Bacillales</taxon>
        <taxon>Paenibacillaceae</taxon>
        <taxon>Paenibacillus</taxon>
    </lineage>
</organism>
<sequence length="91" mass="10633">MKKIKKYLLTFYLISLVIIGVLKVPATRKWGPNGTIDSMEYVPIWKVQDTSTIDGYVPFYQIDITRVFLEVIILTLIVYVLYLLFSLNKEQ</sequence>
<proteinExistence type="predicted"/>
<evidence type="ECO:0000313" key="3">
    <source>
        <dbReference type="Proteomes" id="UP000442469"/>
    </source>
</evidence>
<protein>
    <submittedName>
        <fullName evidence="2">Uncharacterized protein</fullName>
    </submittedName>
</protein>
<dbReference type="Proteomes" id="UP000442469">
    <property type="component" value="Unassembled WGS sequence"/>
</dbReference>
<dbReference type="GeneID" id="77011419"/>
<accession>A0A6N8EY33</accession>
<name>A0A6N8EY33_PAEMA</name>